<accession>A0A2T0XEW5</accession>
<evidence type="ECO:0000313" key="3">
    <source>
        <dbReference type="Proteomes" id="UP000238308"/>
    </source>
</evidence>
<keyword evidence="1" id="KW-0812">Transmembrane</keyword>
<name>A0A2T0XEW5_9BURK</name>
<dbReference type="PROSITE" id="PS00221">
    <property type="entry name" value="MIP"/>
    <property type="match status" value="1"/>
</dbReference>
<reference evidence="2 3" key="1">
    <citation type="submission" date="2018-03" db="EMBL/GenBank/DDBJ databases">
        <title>Genomic Encyclopedia of Type Strains, Phase III (KMG-III): the genomes of soil and plant-associated and newly described type strains.</title>
        <authorList>
            <person name="Whitman W."/>
        </authorList>
    </citation>
    <scope>NUCLEOTIDE SEQUENCE [LARGE SCALE GENOMIC DNA]</scope>
    <source>
        <strain evidence="2 3">MWH-P2sevCIIIb</strain>
    </source>
</reference>
<keyword evidence="3" id="KW-1185">Reference proteome</keyword>
<evidence type="ECO:0000256" key="1">
    <source>
        <dbReference type="SAM" id="Phobius"/>
    </source>
</evidence>
<dbReference type="AlphaFoldDB" id="A0A2T0XEW5"/>
<comment type="caution">
    <text evidence="2">The sequence shown here is derived from an EMBL/GenBank/DDBJ whole genome shotgun (WGS) entry which is preliminary data.</text>
</comment>
<organism evidence="2 3">
    <name type="scientific">Jezberella montanilacus</name>
    <dbReference type="NCBI Taxonomy" id="323426"/>
    <lineage>
        <taxon>Bacteria</taxon>
        <taxon>Pseudomonadati</taxon>
        <taxon>Pseudomonadota</taxon>
        <taxon>Betaproteobacteria</taxon>
        <taxon>Burkholderiales</taxon>
        <taxon>Alcaligenaceae</taxon>
        <taxon>Jezberella</taxon>
    </lineage>
</organism>
<gene>
    <name evidence="2" type="ORF">BCM14_1949</name>
</gene>
<feature type="transmembrane region" description="Helical" evidence="1">
    <location>
        <begin position="26"/>
        <end position="47"/>
    </location>
</feature>
<evidence type="ECO:0008006" key="4">
    <source>
        <dbReference type="Google" id="ProtNLM"/>
    </source>
</evidence>
<sequence>MTSGSQRQRYWLGLNRRAFRQRGASFVEFTIVAIPLFFLGALGIELIRFNQTRLMIMVALSEAMRTCITRHNNPALTLATFEQALLPLFAPAGRHATIKDRQRDVMRSLQLQTGLAPWRMVHLSPNPKDFADFAHPILTRRNGRATIRNSYLLEQHQDKIRAGWQNGQGPHSGHDAFEANTVWLQVTYLHKPLTPGVGLVMKTLMKSNDTYIANGYKNGLVAIQVEQRGMMQSDPMLW</sequence>
<dbReference type="OrthoDB" id="8681001at2"/>
<keyword evidence="1" id="KW-1133">Transmembrane helix</keyword>
<dbReference type="EMBL" id="PVTV01000014">
    <property type="protein sequence ID" value="PRY97489.1"/>
    <property type="molecule type" value="Genomic_DNA"/>
</dbReference>
<protein>
    <recommendedName>
        <fullName evidence="4">Pilus assembly protein</fullName>
    </recommendedName>
</protein>
<dbReference type="InterPro" id="IPR022357">
    <property type="entry name" value="MIP_CS"/>
</dbReference>
<proteinExistence type="predicted"/>
<keyword evidence="1" id="KW-0472">Membrane</keyword>
<evidence type="ECO:0000313" key="2">
    <source>
        <dbReference type="EMBL" id="PRY97489.1"/>
    </source>
</evidence>
<dbReference type="Proteomes" id="UP000238308">
    <property type="component" value="Unassembled WGS sequence"/>
</dbReference>
<dbReference type="RefSeq" id="WP_106227802.1">
    <property type="nucleotide sequence ID" value="NZ_PVTV01000014.1"/>
</dbReference>